<sequence length="180" mass="21285">MKTILTSIFILISCFVSSQTKEDVSQIISLVIQEYNPDSTYIYNRFKNTNLLSDIERRYFFEIENLDDERLNEFYVDTLAYNLDYAKKYFKLPFYLNLDNNINKTDNKRINKYTNKKLENNRKKRPIAFISYPLISVDNKKAVVYGAYVCGGLCGSGGIFFLEKIDGFWKIINYQMRWVS</sequence>
<dbReference type="KEGG" id="fat:DVK85_05305"/>
<dbReference type="RefSeq" id="WP_114677437.1">
    <property type="nucleotide sequence ID" value="NZ_CP031188.1"/>
</dbReference>
<evidence type="ECO:0000313" key="1">
    <source>
        <dbReference type="EMBL" id="AXG73677.1"/>
    </source>
</evidence>
<organism evidence="1 2">
    <name type="scientific">Flavobacterium arcticum</name>
    <dbReference type="NCBI Taxonomy" id="1784713"/>
    <lineage>
        <taxon>Bacteria</taxon>
        <taxon>Pseudomonadati</taxon>
        <taxon>Bacteroidota</taxon>
        <taxon>Flavobacteriia</taxon>
        <taxon>Flavobacteriales</taxon>
        <taxon>Flavobacteriaceae</taxon>
        <taxon>Flavobacterium</taxon>
    </lineage>
</organism>
<dbReference type="EMBL" id="CP031188">
    <property type="protein sequence ID" value="AXG73677.1"/>
    <property type="molecule type" value="Genomic_DNA"/>
</dbReference>
<dbReference type="Proteomes" id="UP000253951">
    <property type="component" value="Chromosome"/>
</dbReference>
<accession>A0A345HAR7</accession>
<keyword evidence="2" id="KW-1185">Reference proteome</keyword>
<gene>
    <name evidence="1" type="ORF">DVK85_05305</name>
</gene>
<evidence type="ECO:0000313" key="2">
    <source>
        <dbReference type="Proteomes" id="UP000253951"/>
    </source>
</evidence>
<dbReference type="OrthoDB" id="714084at2"/>
<proteinExistence type="predicted"/>
<dbReference type="AlphaFoldDB" id="A0A345HAR7"/>
<reference evidence="1 2" key="1">
    <citation type="submission" date="2018-07" db="EMBL/GenBank/DDBJ databases">
        <title>Complete genome sequence of Flavobacterium arcticum type strain SM1502T.</title>
        <authorList>
            <person name="Li Y."/>
            <person name="Li D.-D."/>
        </authorList>
    </citation>
    <scope>NUCLEOTIDE SEQUENCE [LARGE SCALE GENOMIC DNA]</scope>
    <source>
        <strain evidence="1 2">SM1502</strain>
    </source>
</reference>
<protein>
    <submittedName>
        <fullName evidence="1">Uncharacterized protein</fullName>
    </submittedName>
</protein>
<name>A0A345HAR7_9FLAO</name>